<proteinExistence type="predicted"/>
<dbReference type="Proteomes" id="UP000276215">
    <property type="component" value="Unassembled WGS sequence"/>
</dbReference>
<dbReference type="STRING" id="1336337.A0A3N4JBH7"/>
<keyword evidence="4" id="KW-1185">Reference proteome</keyword>
<dbReference type="GO" id="GO:0005634">
    <property type="term" value="C:nucleus"/>
    <property type="evidence" value="ECO:0007669"/>
    <property type="project" value="TreeGrafter"/>
</dbReference>
<dbReference type="InterPro" id="IPR029058">
    <property type="entry name" value="AB_hydrolase_fold"/>
</dbReference>
<dbReference type="AlphaFoldDB" id="A0A3N4JBH7"/>
<feature type="domain" description="Serine hydrolase" evidence="2">
    <location>
        <begin position="1"/>
        <end position="218"/>
    </location>
</feature>
<dbReference type="SUPFAM" id="SSF53474">
    <property type="entry name" value="alpha/beta-Hydrolases"/>
    <property type="match status" value="1"/>
</dbReference>
<dbReference type="GO" id="GO:0019748">
    <property type="term" value="P:secondary metabolic process"/>
    <property type="evidence" value="ECO:0007669"/>
    <property type="project" value="TreeGrafter"/>
</dbReference>
<accession>A0A3N4JBH7</accession>
<dbReference type="PANTHER" id="PTHR48070:SF6">
    <property type="entry name" value="ESTERASE OVCA2"/>
    <property type="match status" value="1"/>
</dbReference>
<keyword evidence="1" id="KW-0378">Hydrolase</keyword>
<evidence type="ECO:0000313" key="3">
    <source>
        <dbReference type="EMBL" id="RPA94338.1"/>
    </source>
</evidence>
<evidence type="ECO:0000313" key="4">
    <source>
        <dbReference type="Proteomes" id="UP000276215"/>
    </source>
</evidence>
<evidence type="ECO:0000256" key="1">
    <source>
        <dbReference type="ARBA" id="ARBA00022801"/>
    </source>
</evidence>
<dbReference type="OrthoDB" id="2094269at2759"/>
<name>A0A3N4JBH7_9PEZI</name>
<reference evidence="3 4" key="1">
    <citation type="journal article" date="2018" name="Nat. Ecol. Evol.">
        <title>Pezizomycetes genomes reveal the molecular basis of ectomycorrhizal truffle lifestyle.</title>
        <authorList>
            <person name="Murat C."/>
            <person name="Payen T."/>
            <person name="Noel B."/>
            <person name="Kuo A."/>
            <person name="Morin E."/>
            <person name="Chen J."/>
            <person name="Kohler A."/>
            <person name="Krizsan K."/>
            <person name="Balestrini R."/>
            <person name="Da Silva C."/>
            <person name="Montanini B."/>
            <person name="Hainaut M."/>
            <person name="Levati E."/>
            <person name="Barry K.W."/>
            <person name="Belfiori B."/>
            <person name="Cichocki N."/>
            <person name="Clum A."/>
            <person name="Dockter R.B."/>
            <person name="Fauchery L."/>
            <person name="Guy J."/>
            <person name="Iotti M."/>
            <person name="Le Tacon F."/>
            <person name="Lindquist E.A."/>
            <person name="Lipzen A."/>
            <person name="Malagnac F."/>
            <person name="Mello A."/>
            <person name="Molinier V."/>
            <person name="Miyauchi S."/>
            <person name="Poulain J."/>
            <person name="Riccioni C."/>
            <person name="Rubini A."/>
            <person name="Sitrit Y."/>
            <person name="Splivallo R."/>
            <person name="Traeger S."/>
            <person name="Wang M."/>
            <person name="Zifcakova L."/>
            <person name="Wipf D."/>
            <person name="Zambonelli A."/>
            <person name="Paolocci F."/>
            <person name="Nowrousian M."/>
            <person name="Ottonello S."/>
            <person name="Baldrian P."/>
            <person name="Spatafora J.W."/>
            <person name="Henrissat B."/>
            <person name="Nagy L.G."/>
            <person name="Aury J.M."/>
            <person name="Wincker P."/>
            <person name="Grigoriev I.V."/>
            <person name="Bonfante P."/>
            <person name="Martin F.M."/>
        </authorList>
    </citation>
    <scope>NUCLEOTIDE SEQUENCE [LARGE SCALE GENOMIC DNA]</scope>
    <source>
        <strain evidence="3 4">120613-1</strain>
    </source>
</reference>
<dbReference type="Pfam" id="PF03959">
    <property type="entry name" value="FSH1"/>
    <property type="match status" value="1"/>
</dbReference>
<protein>
    <submittedName>
        <fullName evidence="3">FSH1-domain-containing protein</fullName>
    </submittedName>
</protein>
<dbReference type="InterPro" id="IPR050593">
    <property type="entry name" value="LovG"/>
</dbReference>
<organism evidence="3 4">
    <name type="scientific">Choiromyces venosus 120613-1</name>
    <dbReference type="NCBI Taxonomy" id="1336337"/>
    <lineage>
        <taxon>Eukaryota</taxon>
        <taxon>Fungi</taxon>
        <taxon>Dikarya</taxon>
        <taxon>Ascomycota</taxon>
        <taxon>Pezizomycotina</taxon>
        <taxon>Pezizomycetes</taxon>
        <taxon>Pezizales</taxon>
        <taxon>Tuberaceae</taxon>
        <taxon>Choiromyces</taxon>
    </lineage>
</organism>
<dbReference type="Gene3D" id="3.40.50.1820">
    <property type="entry name" value="alpha/beta hydrolase"/>
    <property type="match status" value="1"/>
</dbReference>
<evidence type="ECO:0000259" key="2">
    <source>
        <dbReference type="Pfam" id="PF03959"/>
    </source>
</evidence>
<dbReference type="GO" id="GO:0016787">
    <property type="term" value="F:hydrolase activity"/>
    <property type="evidence" value="ECO:0007669"/>
    <property type="project" value="UniProtKB-KW"/>
</dbReference>
<dbReference type="GO" id="GO:0005737">
    <property type="term" value="C:cytoplasm"/>
    <property type="evidence" value="ECO:0007669"/>
    <property type="project" value="TreeGrafter"/>
</dbReference>
<sequence>MSKPLKLLFLHGYTQSGPLFSAKTKALEKTLLKFLPPQSALYYPTAPHPLSLSDLPGNPVPDAPTPIENYAWWRRNETTGEYVGIDETWEFLTSYLDTNGPFDGVIGFSQGAALAAMLVSLLEQNPEREKDNKPESFTTAHPPLKFGVCYSGFRATENYDYFYEPKIETPVLHVLGSLDTVVDEERSLKLLRACVGGEERKVYHPGGHYLPAGKQYANMLLGYILEYTKAPGDEKKKEVGVEDMDVPF</sequence>
<gene>
    <name evidence="3" type="ORF">L873DRAFT_1814504</name>
</gene>
<dbReference type="PANTHER" id="PTHR48070">
    <property type="entry name" value="ESTERASE OVCA2"/>
    <property type="match status" value="1"/>
</dbReference>
<dbReference type="InterPro" id="IPR005645">
    <property type="entry name" value="FSH-like_dom"/>
</dbReference>
<dbReference type="EMBL" id="ML120438">
    <property type="protein sequence ID" value="RPA94338.1"/>
    <property type="molecule type" value="Genomic_DNA"/>
</dbReference>